<gene>
    <name evidence="4" type="ORF">ABT404_25655</name>
</gene>
<sequence length="401" mass="43645">MTSVPELRKNDTVFASLFTPLRLGHRTARNRIVHAPMSVCYGDADGFVTRPQVEHYARRAQGGAGTVITENFAVNVSGRQMPLQNLVDSEERLPGLRQLADEIHRHGALAMVQLVHAGRYAGPWDVYESRRRLAPSAVPFELTPGRTVTPQEITPEEIQETIEAFGRAAELCERAGFDGVDVHAAQGFLISGFLSPRTNRRTDEWGGDFDGRVRFALEVVREVVRRTGPDFVVGVHLMSDERADGGWTLDDSVRLAPLLEAAGADFLFGIPTTFETMRLPANDGLMGRRGYALADNTALALATSLPVVAGGGLGDPHAATHALERSHISAIALARPLFTDPDWPRKVSDGSLDAVHTCSCATARCLRTQLTGAVCESWPAETVERGYFGYGNDSYGERAHS</sequence>
<dbReference type="Gene3D" id="3.20.20.70">
    <property type="entry name" value="Aldolase class I"/>
    <property type="match status" value="1"/>
</dbReference>
<dbReference type="PANTHER" id="PTHR43656">
    <property type="entry name" value="BINDING OXIDOREDUCTASE, PUTATIVE (AFU_ORTHOLOGUE AFUA_2G08260)-RELATED"/>
    <property type="match status" value="1"/>
</dbReference>
<keyword evidence="1" id="KW-0285">Flavoprotein</keyword>
<dbReference type="PANTHER" id="PTHR43656:SF2">
    <property type="entry name" value="BINDING OXIDOREDUCTASE, PUTATIVE (AFU_ORTHOLOGUE AFUA_2G08260)-RELATED"/>
    <property type="match status" value="1"/>
</dbReference>
<dbReference type="Pfam" id="PF00724">
    <property type="entry name" value="Oxidored_FMN"/>
    <property type="match status" value="1"/>
</dbReference>
<proteinExistence type="predicted"/>
<accession>A0ABV1X1C7</accession>
<feature type="domain" description="NADH:flavin oxidoreductase/NADH oxidase N-terminal" evidence="3">
    <location>
        <begin position="16"/>
        <end position="350"/>
    </location>
</feature>
<keyword evidence="2" id="KW-0560">Oxidoreductase</keyword>
<dbReference type="SUPFAM" id="SSF51395">
    <property type="entry name" value="FMN-linked oxidoreductases"/>
    <property type="match status" value="1"/>
</dbReference>
<dbReference type="InterPro" id="IPR001155">
    <property type="entry name" value="OxRdtase_FMN_N"/>
</dbReference>
<evidence type="ECO:0000259" key="3">
    <source>
        <dbReference type="Pfam" id="PF00724"/>
    </source>
</evidence>
<dbReference type="Proteomes" id="UP001474181">
    <property type="component" value="Unassembled WGS sequence"/>
</dbReference>
<evidence type="ECO:0000256" key="2">
    <source>
        <dbReference type="ARBA" id="ARBA00023002"/>
    </source>
</evidence>
<dbReference type="RefSeq" id="WP_350783843.1">
    <property type="nucleotide sequence ID" value="NZ_JBEPEK010000201.1"/>
</dbReference>
<name>A0ABV1X1C7_9ACTN</name>
<organism evidence="4 5">
    <name type="scientific">Streptomyces hyaluromycini</name>
    <dbReference type="NCBI Taxonomy" id="1377993"/>
    <lineage>
        <taxon>Bacteria</taxon>
        <taxon>Bacillati</taxon>
        <taxon>Actinomycetota</taxon>
        <taxon>Actinomycetes</taxon>
        <taxon>Kitasatosporales</taxon>
        <taxon>Streptomycetaceae</taxon>
        <taxon>Streptomyces</taxon>
    </lineage>
</organism>
<evidence type="ECO:0000256" key="1">
    <source>
        <dbReference type="ARBA" id="ARBA00022630"/>
    </source>
</evidence>
<evidence type="ECO:0000313" key="4">
    <source>
        <dbReference type="EMBL" id="MER7182818.1"/>
    </source>
</evidence>
<keyword evidence="5" id="KW-1185">Reference proteome</keyword>
<comment type="caution">
    <text evidence="4">The sequence shown here is derived from an EMBL/GenBank/DDBJ whole genome shotgun (WGS) entry which is preliminary data.</text>
</comment>
<dbReference type="CDD" id="cd02803">
    <property type="entry name" value="OYE_like_FMN_family"/>
    <property type="match status" value="1"/>
</dbReference>
<dbReference type="InterPro" id="IPR013785">
    <property type="entry name" value="Aldolase_TIM"/>
</dbReference>
<reference evidence="4 5" key="1">
    <citation type="submission" date="2024-06" db="EMBL/GenBank/DDBJ databases">
        <title>The Natural Products Discovery Center: Release of the First 8490 Sequenced Strains for Exploring Actinobacteria Biosynthetic Diversity.</title>
        <authorList>
            <person name="Kalkreuter E."/>
            <person name="Kautsar S.A."/>
            <person name="Yang D."/>
            <person name="Bader C.D."/>
            <person name="Teijaro C.N."/>
            <person name="Fluegel L."/>
            <person name="Davis C.M."/>
            <person name="Simpson J.R."/>
            <person name="Lauterbach L."/>
            <person name="Steele A.D."/>
            <person name="Gui C."/>
            <person name="Meng S."/>
            <person name="Li G."/>
            <person name="Viehrig K."/>
            <person name="Ye F."/>
            <person name="Su P."/>
            <person name="Kiefer A.F."/>
            <person name="Nichols A."/>
            <person name="Cepeda A.J."/>
            <person name="Yan W."/>
            <person name="Fan B."/>
            <person name="Jiang Y."/>
            <person name="Adhikari A."/>
            <person name="Zheng C.-J."/>
            <person name="Schuster L."/>
            <person name="Cowan T.M."/>
            <person name="Smanski M.J."/>
            <person name="Chevrette M.G."/>
            <person name="De Carvalho L.P.S."/>
            <person name="Shen B."/>
        </authorList>
    </citation>
    <scope>NUCLEOTIDE SEQUENCE [LARGE SCALE GENOMIC DNA]</scope>
    <source>
        <strain evidence="4 5">NPDC000234</strain>
    </source>
</reference>
<protein>
    <submittedName>
        <fullName evidence="4">NADH:flavin oxidoreductase</fullName>
    </submittedName>
</protein>
<evidence type="ECO:0000313" key="5">
    <source>
        <dbReference type="Proteomes" id="UP001474181"/>
    </source>
</evidence>
<dbReference type="InterPro" id="IPR051799">
    <property type="entry name" value="NADH_flavin_oxidoreductase"/>
</dbReference>
<dbReference type="EMBL" id="JBEPEK010000201">
    <property type="protein sequence ID" value="MER7182818.1"/>
    <property type="molecule type" value="Genomic_DNA"/>
</dbReference>